<organism evidence="1 2">
    <name type="scientific">Salvia divinorum</name>
    <name type="common">Maria pastora</name>
    <name type="synonym">Diviner's sage</name>
    <dbReference type="NCBI Taxonomy" id="28513"/>
    <lineage>
        <taxon>Eukaryota</taxon>
        <taxon>Viridiplantae</taxon>
        <taxon>Streptophyta</taxon>
        <taxon>Embryophyta</taxon>
        <taxon>Tracheophyta</taxon>
        <taxon>Spermatophyta</taxon>
        <taxon>Magnoliopsida</taxon>
        <taxon>eudicotyledons</taxon>
        <taxon>Gunneridae</taxon>
        <taxon>Pentapetalae</taxon>
        <taxon>asterids</taxon>
        <taxon>lamiids</taxon>
        <taxon>Lamiales</taxon>
        <taxon>Lamiaceae</taxon>
        <taxon>Nepetoideae</taxon>
        <taxon>Mentheae</taxon>
        <taxon>Salviinae</taxon>
        <taxon>Salvia</taxon>
        <taxon>Salvia subgen. Calosphace</taxon>
    </lineage>
</organism>
<evidence type="ECO:0000313" key="1">
    <source>
        <dbReference type="EMBL" id="KAL1554756.1"/>
    </source>
</evidence>
<name>A0ABD1HI98_SALDI</name>
<dbReference type="AlphaFoldDB" id="A0ABD1HI98"/>
<sequence length="103" mass="12178">MCPRIYFPLRPQCGKKSRNPMEENTNHIFFFISRTTVAGLQGCLKKLTSTVFMFESMRFGGFSRSRFTIQGSTDSARPKYRKGDRTRRMWLARKKRYVSFVFT</sequence>
<accession>A0ABD1HI98</accession>
<proteinExistence type="predicted"/>
<gene>
    <name evidence="1" type="ORF">AAHA92_15281</name>
</gene>
<keyword evidence="2" id="KW-1185">Reference proteome</keyword>
<comment type="caution">
    <text evidence="1">The sequence shown here is derived from an EMBL/GenBank/DDBJ whole genome shotgun (WGS) entry which is preliminary data.</text>
</comment>
<reference evidence="1 2" key="1">
    <citation type="submission" date="2024-06" db="EMBL/GenBank/DDBJ databases">
        <title>A chromosome level genome sequence of Diviner's sage (Salvia divinorum).</title>
        <authorList>
            <person name="Ford S.A."/>
            <person name="Ro D.-K."/>
            <person name="Ness R.W."/>
            <person name="Phillips M.A."/>
        </authorList>
    </citation>
    <scope>NUCLEOTIDE SEQUENCE [LARGE SCALE GENOMIC DNA]</scope>
    <source>
        <strain evidence="1">SAF-2024a</strain>
        <tissue evidence="1">Leaf</tissue>
    </source>
</reference>
<evidence type="ECO:0000313" key="2">
    <source>
        <dbReference type="Proteomes" id="UP001567538"/>
    </source>
</evidence>
<protein>
    <submittedName>
        <fullName evidence="1">Uncharacterized protein</fullName>
    </submittedName>
</protein>
<dbReference type="EMBL" id="JBEAFC010000006">
    <property type="protein sequence ID" value="KAL1554756.1"/>
    <property type="molecule type" value="Genomic_DNA"/>
</dbReference>
<dbReference type="Proteomes" id="UP001567538">
    <property type="component" value="Unassembled WGS sequence"/>
</dbReference>